<dbReference type="NCBIfam" id="TIGR01414">
    <property type="entry name" value="autotrans_barl"/>
    <property type="match status" value="1"/>
</dbReference>
<dbReference type="InterPro" id="IPR043990">
    <property type="entry name" value="AC_1"/>
</dbReference>
<sequence length="2014" mass="199175">MKKTALLPFGSRPSGMLIGALLACGAAPWLGATEHVFGTGSSMPALATGDTVKISGNAGVVTLSDSTALTVSDQAETSTVFSVGDAGGVTFTAAKATGDWAVLQRIGAAGLISVNAAASGTNILNLNKMILQGASTSAISLGESGAANGLLINGDVVFRNNLVTNNGAAVSMTNGSLLGFSGSTVIFDSNKSTGAGGGIYVGSGAAEIMFQNGARFINNEAASGGGISTTTATSGRRINIKVGDGATLEFSNNRATTGNGGAINNAGSTTPAGASISGGNLVFANNSAGGTGGAIRSSVGIYIENASFAFLHNQSTGAGGAFNATNLTLLGSGTLSGNVTAATGGAYHSASTNAVVNIDSAAGDIVFDGNMSAGLGGAINMFAANATVTLSATGAGNIIFKNNKANATIDGALGAYVGTGGDANAIHYNGATPGSLVLNAGAGNSIEFYDPVSSAAGTLAVTKDGGGTALFDGYHTDIAANTAVNAGVFRVTGGAIYGKGGAGAFALAGGATLSGSNGEIRAATIDLATGAILEAAGGGALKLSAGAITGASGLTLAGSGTIDAGATPLNAAAIRVGESNGSAAETLAIAGGVELADGATVHIDLFDAGASDKLTAATLTLGASGTIDIGGLDTGSYTIATTTGGITGAATGFGFKTGGNDLSNRLSASLAVSSNDLILSTTVRNLRMGWAGGDGVWVGGSGGWLEVGPPTTPETRFLTGDSALFNTTGTTVVTVAGEGVTAADVSVALANATDTLTFTGGTIVTDTASANASGTAAVGAGKVYLDGGATADATGKLTKSGAGTLVLANEANSFQNGIDIAEGTLAFSKAAQLAVGGGTSVNFTGDATLRAEAAILNATGTLAANIAIAASKTATFDTQAYDVAYAGVLSGDSTVRLVKSGSGALTLHAADSSLFAGGVQVDAGQLLLANNARLGGAVTVGAGAVAGGVGEFGGNVTLTNGTLRVGGGSTNSGTLTIGGTLTLDNSRVALNLFAGEASDVLAFGSSGTLVLAGSNIVDFHPTESVSGTFFVTSATSLKGALITVDGETIGGDSRQKAIWADVIGGIALDYGVDTSRVMTWTGSAGDGIWASDGSKNWLGSESKERFLNGDAVNFSVAASGSVAITGADVRVASMDVAGGGNLTIGGLGIVASGSFATGTEVSGSSRATGRLAKSGAGTLVFQNTTNTFEGGIDIAGGLVAFNKAAQLAVGSGAVIQFTGNATLRADADITTGFASAITIAAATVATFDTQGYNVTYTGTLGGSGTLAKTGAGTLVYAGGVSLGGDATTRIDNGLVKLNIAPATAPNVEHTFDLNGGWLDLSDTGFDTTGSTANNWEKLTLIGDAGGVIGGNDRITLGAGEVGFAIGAVSGSTKQGVFVVVDAGAGGVATMSTANNYAGYTMIKSGTLRISNDNQLGLAGLNREVVFAGAGAALEITADGFSTNRAVELRQNGVVSVAGAATATWNGAVTETGGSFKLIKGGAGTLILGGTLQHTGGIEVASGTLRASVAGLRGPVTNNAALVLEQASGIGVYSGTVTGAGVVTKAGAGALVLDSTAVINGSRFDLDAGVLAGVGRINARLVNKASAQILGAKAAGGAGYGTLTIGGDYVGEGGTITLGVLLQDTIALNADRLVITGSATGTTLVSLVTTGTSGMDASGGNTPLIDAQGGSAGDAFALDRRYVSGLYEFNLGRDSATGEWSLAARETPPENHAVMGVDATALLIGKASFSSLGSRLMFARATPTEHKFELWMNGLQRHDKIVSSGYNGTKTDVYGVQVGGDWTRAWNKSMLSAGVFYDYANSEMDLPEYETAPEVLSPGGSTDGESHAAGVYFSYRAGPWYADAIARGAREDYRVNIFRTPEFKMKGTSYAASVGTGVTVSIDPDWKFEPEARLTWQTHRVDDTRDSFGRLFRIDSADSLEGRFSLRLWEDLEWRQGLRITPYIRGSVFHEFKGEGQVLIDGAALDNDLGGGGGAVDAGFSMQLGRGCALNASGEWYIGGMAEGYGLNLGFSCAW</sequence>
<evidence type="ECO:0000313" key="4">
    <source>
        <dbReference type="Proteomes" id="UP000078486"/>
    </source>
</evidence>
<dbReference type="SMART" id="SM00869">
    <property type="entry name" value="Autotransporter"/>
    <property type="match status" value="1"/>
</dbReference>
<dbReference type="InterPro" id="IPR012332">
    <property type="entry name" value="Autotransporter_pectin_lyase_C"/>
</dbReference>
<dbReference type="GO" id="GO:0019867">
    <property type="term" value="C:outer membrane"/>
    <property type="evidence" value="ECO:0007669"/>
    <property type="project" value="InterPro"/>
</dbReference>
<dbReference type="NCBIfam" id="TIGR02601">
    <property type="entry name" value="autotrns_rpt"/>
    <property type="match status" value="3"/>
</dbReference>
<name>A0A178IL34_9BACT</name>
<dbReference type="Gene3D" id="2.40.128.130">
    <property type="entry name" value="Autotransporter beta-domain"/>
    <property type="match status" value="1"/>
</dbReference>
<reference evidence="3 4" key="1">
    <citation type="submission" date="2016-01" db="EMBL/GenBank/DDBJ databases">
        <title>High potential of lignocellulose degradation of a new Verrucomicrobia species.</title>
        <authorList>
            <person name="Wang Y."/>
            <person name="Shi Y."/>
            <person name="Qiu Z."/>
            <person name="Liu S."/>
            <person name="Yang H."/>
        </authorList>
    </citation>
    <scope>NUCLEOTIDE SEQUENCE [LARGE SCALE GENOMIC DNA]</scope>
    <source>
        <strain evidence="3 4">TSB47</strain>
    </source>
</reference>
<organism evidence="3 4">
    <name type="scientific">Termitidicoccus mucosus</name>
    <dbReference type="NCBI Taxonomy" id="1184151"/>
    <lineage>
        <taxon>Bacteria</taxon>
        <taxon>Pseudomonadati</taxon>
        <taxon>Verrucomicrobiota</taxon>
        <taxon>Opitutia</taxon>
        <taxon>Opitutales</taxon>
        <taxon>Opitutaceae</taxon>
        <taxon>Termitidicoccus</taxon>
    </lineage>
</organism>
<dbReference type="Proteomes" id="UP000078486">
    <property type="component" value="Unassembled WGS sequence"/>
</dbReference>
<keyword evidence="4" id="KW-1185">Reference proteome</keyword>
<dbReference type="Pfam" id="PF12951">
    <property type="entry name" value="PATR"/>
    <property type="match status" value="5"/>
</dbReference>
<dbReference type="InterPro" id="IPR003991">
    <property type="entry name" value="Pertactin_virulence_factor"/>
</dbReference>
<accession>A0A178IL34</accession>
<gene>
    <name evidence="3" type="ORF">AW736_11315</name>
</gene>
<dbReference type="InterPro" id="IPR005546">
    <property type="entry name" value="Autotransporte_beta"/>
</dbReference>
<dbReference type="EMBL" id="LRRQ01000076">
    <property type="protein sequence ID" value="OAM89899.1"/>
    <property type="molecule type" value="Genomic_DNA"/>
</dbReference>
<dbReference type="PRINTS" id="PR01484">
    <property type="entry name" value="PRTACTNFAMLY"/>
</dbReference>
<dbReference type="PROSITE" id="PS51257">
    <property type="entry name" value="PROKAR_LIPOPROTEIN"/>
    <property type="match status" value="1"/>
</dbReference>
<dbReference type="OrthoDB" id="174589at2"/>
<evidence type="ECO:0000256" key="1">
    <source>
        <dbReference type="ARBA" id="ARBA00022729"/>
    </source>
</evidence>
<dbReference type="InterPro" id="IPR006315">
    <property type="entry name" value="OM_autotransptr_brl_dom"/>
</dbReference>
<dbReference type="InterPro" id="IPR011050">
    <property type="entry name" value="Pectin_lyase_fold/virulence"/>
</dbReference>
<comment type="caution">
    <text evidence="3">The sequence shown here is derived from an EMBL/GenBank/DDBJ whole genome shotgun (WGS) entry which is preliminary data.</text>
</comment>
<dbReference type="InterPro" id="IPR013425">
    <property type="entry name" value="Autotrns_rpt"/>
</dbReference>
<protein>
    <recommendedName>
        <fullName evidence="2">Autotransporter domain-containing protein</fullName>
    </recommendedName>
</protein>
<evidence type="ECO:0000313" key="3">
    <source>
        <dbReference type="EMBL" id="OAM89899.1"/>
    </source>
</evidence>
<dbReference type="InterPro" id="IPR036709">
    <property type="entry name" value="Autotransporte_beta_dom_sf"/>
</dbReference>
<dbReference type="PROSITE" id="PS51208">
    <property type="entry name" value="AUTOTRANSPORTER"/>
    <property type="match status" value="1"/>
</dbReference>
<dbReference type="SUPFAM" id="SSF103515">
    <property type="entry name" value="Autotransporter"/>
    <property type="match status" value="1"/>
</dbReference>
<dbReference type="Pfam" id="PF18883">
    <property type="entry name" value="AC_1"/>
    <property type="match status" value="1"/>
</dbReference>
<keyword evidence="1" id="KW-0732">Signal</keyword>
<dbReference type="Gene3D" id="2.160.20.20">
    <property type="match status" value="1"/>
</dbReference>
<feature type="domain" description="Autotransporter" evidence="2">
    <location>
        <begin position="1742"/>
        <end position="2014"/>
    </location>
</feature>
<dbReference type="SMART" id="SM00710">
    <property type="entry name" value="PbH1"/>
    <property type="match status" value="7"/>
</dbReference>
<dbReference type="RefSeq" id="WP_068770358.1">
    <property type="nucleotide sequence ID" value="NZ_CP109796.1"/>
</dbReference>
<dbReference type="SUPFAM" id="SSF51126">
    <property type="entry name" value="Pectin lyase-like"/>
    <property type="match status" value="3"/>
</dbReference>
<proteinExistence type="predicted"/>
<evidence type="ECO:0000259" key="2">
    <source>
        <dbReference type="PROSITE" id="PS51208"/>
    </source>
</evidence>
<dbReference type="STRING" id="1184151.AW736_11315"/>
<dbReference type="InterPro" id="IPR006626">
    <property type="entry name" value="PbH1"/>
</dbReference>